<gene>
    <name evidence="2" type="ORF">PILCRDRAFT_8964</name>
</gene>
<feature type="region of interest" description="Disordered" evidence="1">
    <location>
        <begin position="1"/>
        <end position="69"/>
    </location>
</feature>
<evidence type="ECO:0000313" key="2">
    <source>
        <dbReference type="EMBL" id="KIM81306.1"/>
    </source>
</evidence>
<dbReference type="Proteomes" id="UP000054166">
    <property type="component" value="Unassembled WGS sequence"/>
</dbReference>
<organism evidence="2 3">
    <name type="scientific">Piloderma croceum (strain F 1598)</name>
    <dbReference type="NCBI Taxonomy" id="765440"/>
    <lineage>
        <taxon>Eukaryota</taxon>
        <taxon>Fungi</taxon>
        <taxon>Dikarya</taxon>
        <taxon>Basidiomycota</taxon>
        <taxon>Agaricomycotina</taxon>
        <taxon>Agaricomycetes</taxon>
        <taxon>Agaricomycetidae</taxon>
        <taxon>Atheliales</taxon>
        <taxon>Atheliaceae</taxon>
        <taxon>Piloderma</taxon>
    </lineage>
</organism>
<keyword evidence="3" id="KW-1185">Reference proteome</keyword>
<evidence type="ECO:0000256" key="1">
    <source>
        <dbReference type="SAM" id="MobiDB-lite"/>
    </source>
</evidence>
<evidence type="ECO:0000313" key="3">
    <source>
        <dbReference type="Proteomes" id="UP000054166"/>
    </source>
</evidence>
<dbReference type="AlphaFoldDB" id="A0A0C3FQ54"/>
<name>A0A0C3FQ54_PILCF</name>
<reference evidence="2 3" key="1">
    <citation type="submission" date="2014-04" db="EMBL/GenBank/DDBJ databases">
        <authorList>
            <consortium name="DOE Joint Genome Institute"/>
            <person name="Kuo A."/>
            <person name="Tarkka M."/>
            <person name="Buscot F."/>
            <person name="Kohler A."/>
            <person name="Nagy L.G."/>
            <person name="Floudas D."/>
            <person name="Copeland A."/>
            <person name="Barry K.W."/>
            <person name="Cichocki N."/>
            <person name="Veneault-Fourrey C."/>
            <person name="LaButti K."/>
            <person name="Lindquist E.A."/>
            <person name="Lipzen A."/>
            <person name="Lundell T."/>
            <person name="Morin E."/>
            <person name="Murat C."/>
            <person name="Sun H."/>
            <person name="Tunlid A."/>
            <person name="Henrissat B."/>
            <person name="Grigoriev I.V."/>
            <person name="Hibbett D.S."/>
            <person name="Martin F."/>
            <person name="Nordberg H.P."/>
            <person name="Cantor M.N."/>
            <person name="Hua S.X."/>
        </authorList>
    </citation>
    <scope>NUCLEOTIDE SEQUENCE [LARGE SCALE GENOMIC DNA]</scope>
    <source>
        <strain evidence="2 3">F 1598</strain>
    </source>
</reference>
<sequence>MSSSTFFDIDNAMDQPSSPISPTHLRHPSPYKCYHSPTDKDRDADNSDNVIDPALQNEGPTGPLAAATGPSAQNLTVFARQYATKRKLNPQHVTEVETFVTDLPPQCQVKMFADILVLEAKLDNIITAATPFSELCPYHMSQLI</sequence>
<protein>
    <submittedName>
        <fullName evidence="2">Uncharacterized protein</fullName>
    </submittedName>
</protein>
<dbReference type="EMBL" id="KN833000">
    <property type="protein sequence ID" value="KIM81306.1"/>
    <property type="molecule type" value="Genomic_DNA"/>
</dbReference>
<dbReference type="HOGENOM" id="CLU_1797190_0_0_1"/>
<accession>A0A0C3FQ54</accession>
<reference evidence="3" key="2">
    <citation type="submission" date="2015-01" db="EMBL/GenBank/DDBJ databases">
        <title>Evolutionary Origins and Diversification of the Mycorrhizal Mutualists.</title>
        <authorList>
            <consortium name="DOE Joint Genome Institute"/>
            <consortium name="Mycorrhizal Genomics Consortium"/>
            <person name="Kohler A."/>
            <person name="Kuo A."/>
            <person name="Nagy L.G."/>
            <person name="Floudas D."/>
            <person name="Copeland A."/>
            <person name="Barry K.W."/>
            <person name="Cichocki N."/>
            <person name="Veneault-Fourrey C."/>
            <person name="LaButti K."/>
            <person name="Lindquist E.A."/>
            <person name="Lipzen A."/>
            <person name="Lundell T."/>
            <person name="Morin E."/>
            <person name="Murat C."/>
            <person name="Riley R."/>
            <person name="Ohm R."/>
            <person name="Sun H."/>
            <person name="Tunlid A."/>
            <person name="Henrissat B."/>
            <person name="Grigoriev I.V."/>
            <person name="Hibbett D.S."/>
            <person name="Martin F."/>
        </authorList>
    </citation>
    <scope>NUCLEOTIDE SEQUENCE [LARGE SCALE GENOMIC DNA]</scope>
    <source>
        <strain evidence="3">F 1598</strain>
    </source>
</reference>
<dbReference type="InParanoid" id="A0A0C3FQ54"/>
<proteinExistence type="predicted"/>